<dbReference type="Ensembl" id="ENSHHUT00000043333.1">
    <property type="protein sequence ID" value="ENSHHUP00000041736.1"/>
    <property type="gene ID" value="ENSHHUG00000025773.1"/>
</dbReference>
<dbReference type="Proteomes" id="UP000314982">
    <property type="component" value="Unassembled WGS sequence"/>
</dbReference>
<evidence type="ECO:0000313" key="2">
    <source>
        <dbReference type="Proteomes" id="UP000314982"/>
    </source>
</evidence>
<name>A0A4W5MRQ5_9TELE</name>
<evidence type="ECO:0000313" key="1">
    <source>
        <dbReference type="Ensembl" id="ENSHHUP00000041736.1"/>
    </source>
</evidence>
<reference evidence="2" key="1">
    <citation type="submission" date="2018-06" db="EMBL/GenBank/DDBJ databases">
        <title>Genome assembly of Danube salmon.</title>
        <authorList>
            <person name="Macqueen D.J."/>
            <person name="Gundappa M.K."/>
        </authorList>
    </citation>
    <scope>NUCLEOTIDE SEQUENCE [LARGE SCALE GENOMIC DNA]</scope>
</reference>
<reference evidence="1" key="2">
    <citation type="submission" date="2025-08" db="UniProtKB">
        <authorList>
            <consortium name="Ensembl"/>
        </authorList>
    </citation>
    <scope>IDENTIFICATION</scope>
</reference>
<accession>A0A4W5MRQ5</accession>
<dbReference type="AlphaFoldDB" id="A0A4W5MRQ5"/>
<sequence>MLVTRVLSFPTGWRCLTVAVQTPYHTCTARSEDNHIVSQCREVLPGEEILFEFEAGEKLRHRHTHQLLVCVEGWEQVKLVSMDKVGVFFRYTAPDRNNPSNTMSPQVKVGSPISRPSIIHPHVYVLRGVQEGELPGPAACQDGFGQR</sequence>
<keyword evidence="2" id="KW-1185">Reference proteome</keyword>
<proteinExistence type="predicted"/>
<protein>
    <submittedName>
        <fullName evidence="1">Uncharacterized protein</fullName>
    </submittedName>
</protein>
<organism evidence="1 2">
    <name type="scientific">Hucho hucho</name>
    <name type="common">huchen</name>
    <dbReference type="NCBI Taxonomy" id="62062"/>
    <lineage>
        <taxon>Eukaryota</taxon>
        <taxon>Metazoa</taxon>
        <taxon>Chordata</taxon>
        <taxon>Craniata</taxon>
        <taxon>Vertebrata</taxon>
        <taxon>Euteleostomi</taxon>
        <taxon>Actinopterygii</taxon>
        <taxon>Neopterygii</taxon>
        <taxon>Teleostei</taxon>
        <taxon>Protacanthopterygii</taxon>
        <taxon>Salmoniformes</taxon>
        <taxon>Salmonidae</taxon>
        <taxon>Salmoninae</taxon>
        <taxon>Hucho</taxon>
    </lineage>
</organism>
<reference evidence="1" key="3">
    <citation type="submission" date="2025-09" db="UniProtKB">
        <authorList>
            <consortium name="Ensembl"/>
        </authorList>
    </citation>
    <scope>IDENTIFICATION</scope>
</reference>
<dbReference type="GeneTree" id="ENSGT00970000198007"/>